<proteinExistence type="inferred from homology"/>
<dbReference type="PANTHER" id="PTHR11527">
    <property type="entry name" value="HEAT-SHOCK PROTEIN 20 FAMILY MEMBER"/>
    <property type="match status" value="1"/>
</dbReference>
<comment type="similarity">
    <text evidence="2 3">Belongs to the small heat shock protein (HSP20) family.</text>
</comment>
<dbReference type="InterPro" id="IPR002068">
    <property type="entry name" value="A-crystallin/Hsp20_dom"/>
</dbReference>
<dbReference type="InterPro" id="IPR008978">
    <property type="entry name" value="HSP20-like_chaperone"/>
</dbReference>
<name>A0ABR2TD84_9ROSI</name>
<keyword evidence="1" id="KW-0346">Stress response</keyword>
<evidence type="ECO:0000256" key="3">
    <source>
        <dbReference type="RuleBase" id="RU003616"/>
    </source>
</evidence>
<dbReference type="Proteomes" id="UP001396334">
    <property type="component" value="Unassembled WGS sequence"/>
</dbReference>
<dbReference type="InterPro" id="IPR031107">
    <property type="entry name" value="Small_HSP"/>
</dbReference>
<evidence type="ECO:0000256" key="1">
    <source>
        <dbReference type="ARBA" id="ARBA00023016"/>
    </source>
</evidence>
<comment type="caution">
    <text evidence="5">The sequence shown here is derived from an EMBL/GenBank/DDBJ whole genome shotgun (WGS) entry which is preliminary data.</text>
</comment>
<protein>
    <recommendedName>
        <fullName evidence="4">SHSP domain-containing protein</fullName>
    </recommendedName>
</protein>
<dbReference type="EMBL" id="JBBPBN010000006">
    <property type="protein sequence ID" value="KAK9035312.1"/>
    <property type="molecule type" value="Genomic_DNA"/>
</dbReference>
<keyword evidence="6" id="KW-1185">Reference proteome</keyword>
<dbReference type="PROSITE" id="PS01031">
    <property type="entry name" value="SHSP"/>
    <property type="match status" value="1"/>
</dbReference>
<feature type="domain" description="SHSP" evidence="4">
    <location>
        <begin position="23"/>
        <end position="142"/>
    </location>
</feature>
<reference evidence="5 6" key="1">
    <citation type="journal article" date="2024" name="G3 (Bethesda)">
        <title>Genome assembly of Hibiscus sabdariffa L. provides insights into metabolisms of medicinal natural products.</title>
        <authorList>
            <person name="Kim T."/>
        </authorList>
    </citation>
    <scope>NUCLEOTIDE SEQUENCE [LARGE SCALE GENOMIC DNA]</scope>
    <source>
        <strain evidence="5">TK-2024</strain>
        <tissue evidence="5">Old leaves</tissue>
    </source>
</reference>
<organism evidence="5 6">
    <name type="scientific">Hibiscus sabdariffa</name>
    <name type="common">roselle</name>
    <dbReference type="NCBI Taxonomy" id="183260"/>
    <lineage>
        <taxon>Eukaryota</taxon>
        <taxon>Viridiplantae</taxon>
        <taxon>Streptophyta</taxon>
        <taxon>Embryophyta</taxon>
        <taxon>Tracheophyta</taxon>
        <taxon>Spermatophyta</taxon>
        <taxon>Magnoliopsida</taxon>
        <taxon>eudicotyledons</taxon>
        <taxon>Gunneridae</taxon>
        <taxon>Pentapetalae</taxon>
        <taxon>rosids</taxon>
        <taxon>malvids</taxon>
        <taxon>Malvales</taxon>
        <taxon>Malvaceae</taxon>
        <taxon>Malvoideae</taxon>
        <taxon>Hibiscus</taxon>
    </lineage>
</organism>
<evidence type="ECO:0000313" key="6">
    <source>
        <dbReference type="Proteomes" id="UP001396334"/>
    </source>
</evidence>
<sequence>MADGLLGHPFTFRRLFWSPPMFREWSGSTALMDWVETPTAHIFKINVPGYSKEDIKVGIRDGNIMQIKGKGEGIKEETKDRDSVWHVAERGTGSSEFSREIELPDNVKVEQIKAQVEHGVLTILVPKDSSPKQSKVRNINITSKL</sequence>
<dbReference type="Pfam" id="PF00011">
    <property type="entry name" value="HSP20"/>
    <property type="match status" value="1"/>
</dbReference>
<gene>
    <name evidence="5" type="ORF">V6N11_077354</name>
</gene>
<evidence type="ECO:0000313" key="5">
    <source>
        <dbReference type="EMBL" id="KAK9035312.1"/>
    </source>
</evidence>
<dbReference type="SUPFAM" id="SSF49764">
    <property type="entry name" value="HSP20-like chaperones"/>
    <property type="match status" value="1"/>
</dbReference>
<dbReference type="Gene3D" id="2.60.40.790">
    <property type="match status" value="1"/>
</dbReference>
<evidence type="ECO:0000259" key="4">
    <source>
        <dbReference type="PROSITE" id="PS01031"/>
    </source>
</evidence>
<accession>A0ABR2TD84</accession>
<evidence type="ECO:0000256" key="2">
    <source>
        <dbReference type="PROSITE-ProRule" id="PRU00285"/>
    </source>
</evidence>